<feature type="region of interest" description="Disordered" evidence="11">
    <location>
        <begin position="128"/>
        <end position="147"/>
    </location>
</feature>
<sequence>MSNAQVLMALVKQRLVAAAEEICGLFEGAIAEYEEEMERQRSLLEVHVEPERPGADVYRFADREEEFPSKQKSRSSRLEEEPLKLPHMKEEQEELQVLKMTEFTEFYPKTVKNEAQSLCSSQMEVEKHHEVLESDPDNSIPDPSEPVNKVKGHIKSLTAPQSSPDFLKTGGRSWSERPFCCSACGKRFSQSSNLKTHMRIHTGEKPFGCSFCCKKFVQKVHLRHHMVRHTGEKLFGCNTCGQRFNWLYQLKNHQCVVAEPHRRKENRGAAGQMKADAAHSLAIQTDVRVAGLGLNDERKSFVALTAGKSSF</sequence>
<keyword evidence="3" id="KW-0677">Repeat</keyword>
<evidence type="ECO:0000256" key="2">
    <source>
        <dbReference type="ARBA" id="ARBA00022723"/>
    </source>
</evidence>
<dbReference type="GO" id="GO:0005634">
    <property type="term" value="C:nucleus"/>
    <property type="evidence" value="ECO:0007669"/>
    <property type="project" value="UniProtKB-SubCell"/>
</dbReference>
<dbReference type="PROSITE" id="PS50157">
    <property type="entry name" value="ZINC_FINGER_C2H2_2"/>
    <property type="match status" value="3"/>
</dbReference>
<dbReference type="SMART" id="SM00355">
    <property type="entry name" value="ZnF_C2H2"/>
    <property type="match status" value="3"/>
</dbReference>
<proteinExistence type="predicted"/>
<organism evidence="13">
    <name type="scientific">Nothobranchius kadleci</name>
    <name type="common">African annual killifish</name>
    <dbReference type="NCBI Taxonomy" id="1051664"/>
    <lineage>
        <taxon>Eukaryota</taxon>
        <taxon>Metazoa</taxon>
        <taxon>Chordata</taxon>
        <taxon>Craniata</taxon>
        <taxon>Vertebrata</taxon>
        <taxon>Euteleostomi</taxon>
        <taxon>Actinopterygii</taxon>
        <taxon>Neopterygii</taxon>
        <taxon>Teleostei</taxon>
        <taxon>Neoteleostei</taxon>
        <taxon>Acanthomorphata</taxon>
        <taxon>Ovalentaria</taxon>
        <taxon>Atherinomorphae</taxon>
        <taxon>Cyprinodontiformes</taxon>
        <taxon>Nothobranchiidae</taxon>
        <taxon>Nothobranchius</taxon>
    </lineage>
</organism>
<feature type="compositionally biased region" description="Basic and acidic residues" evidence="11">
    <location>
        <begin position="58"/>
        <end position="69"/>
    </location>
</feature>
<dbReference type="Pfam" id="PF00096">
    <property type="entry name" value="zf-C2H2"/>
    <property type="match status" value="1"/>
</dbReference>
<evidence type="ECO:0000256" key="1">
    <source>
        <dbReference type="ARBA" id="ARBA00004123"/>
    </source>
</evidence>
<dbReference type="InterPro" id="IPR013087">
    <property type="entry name" value="Znf_C2H2_type"/>
</dbReference>
<feature type="compositionally biased region" description="Basic and acidic residues" evidence="11">
    <location>
        <begin position="76"/>
        <end position="85"/>
    </location>
</feature>
<dbReference type="InterPro" id="IPR036236">
    <property type="entry name" value="Znf_C2H2_sf"/>
</dbReference>
<evidence type="ECO:0000313" key="13">
    <source>
        <dbReference type="EMBL" id="SBP80467.1"/>
    </source>
</evidence>
<evidence type="ECO:0000256" key="6">
    <source>
        <dbReference type="ARBA" id="ARBA00023015"/>
    </source>
</evidence>
<accession>A0A1A8CL16</accession>
<feature type="domain" description="C2H2-type" evidence="12">
    <location>
        <begin position="179"/>
        <end position="206"/>
    </location>
</feature>
<evidence type="ECO:0000256" key="8">
    <source>
        <dbReference type="ARBA" id="ARBA00023163"/>
    </source>
</evidence>
<evidence type="ECO:0000259" key="12">
    <source>
        <dbReference type="PROSITE" id="PS50157"/>
    </source>
</evidence>
<keyword evidence="2" id="KW-0479">Metal-binding</keyword>
<feature type="domain" description="C2H2-type" evidence="12">
    <location>
        <begin position="235"/>
        <end position="266"/>
    </location>
</feature>
<dbReference type="PROSITE" id="PS00028">
    <property type="entry name" value="ZINC_FINGER_C2H2_1"/>
    <property type="match status" value="2"/>
</dbReference>
<evidence type="ECO:0000256" key="7">
    <source>
        <dbReference type="ARBA" id="ARBA00023125"/>
    </source>
</evidence>
<keyword evidence="6" id="KW-0805">Transcription regulation</keyword>
<evidence type="ECO:0000256" key="9">
    <source>
        <dbReference type="ARBA" id="ARBA00023242"/>
    </source>
</evidence>
<keyword evidence="7" id="KW-0238">DNA-binding</keyword>
<dbReference type="GO" id="GO:0008270">
    <property type="term" value="F:zinc ion binding"/>
    <property type="evidence" value="ECO:0007669"/>
    <property type="project" value="UniProtKB-KW"/>
</dbReference>
<comment type="subcellular location">
    <subcellularLocation>
        <location evidence="1">Nucleus</location>
    </subcellularLocation>
</comment>
<dbReference type="Gene3D" id="3.30.160.60">
    <property type="entry name" value="Classic Zinc Finger"/>
    <property type="match status" value="3"/>
</dbReference>
<reference evidence="13" key="2">
    <citation type="submission" date="2016-06" db="EMBL/GenBank/DDBJ databases">
        <title>The genome of a short-lived fish provides insights into sex chromosome evolution and the genetic control of aging.</title>
        <authorList>
            <person name="Reichwald K."/>
            <person name="Felder M."/>
            <person name="Petzold A."/>
            <person name="Koch P."/>
            <person name="Groth M."/>
            <person name="Platzer M."/>
        </authorList>
    </citation>
    <scope>NUCLEOTIDE SEQUENCE</scope>
    <source>
        <tissue evidence="13">Brain</tissue>
    </source>
</reference>
<evidence type="ECO:0000256" key="5">
    <source>
        <dbReference type="ARBA" id="ARBA00022833"/>
    </source>
</evidence>
<evidence type="ECO:0000256" key="4">
    <source>
        <dbReference type="ARBA" id="ARBA00022771"/>
    </source>
</evidence>
<evidence type="ECO:0000256" key="10">
    <source>
        <dbReference type="PROSITE-ProRule" id="PRU00042"/>
    </source>
</evidence>
<keyword evidence="5" id="KW-0862">Zinc</keyword>
<protein>
    <recommendedName>
        <fullName evidence="12">C2H2-type domain-containing protein</fullName>
    </recommendedName>
</protein>
<keyword evidence="8" id="KW-0804">Transcription</keyword>
<name>A0A1A8CL16_NOTKA</name>
<dbReference type="FunFam" id="3.30.160.60:FF:000446">
    <property type="entry name" value="Zinc finger protein"/>
    <property type="match status" value="2"/>
</dbReference>
<reference evidence="13" key="1">
    <citation type="submission" date="2016-05" db="EMBL/GenBank/DDBJ databases">
        <authorList>
            <person name="Lavstsen T."/>
            <person name="Jespersen J.S."/>
        </authorList>
    </citation>
    <scope>NUCLEOTIDE SEQUENCE</scope>
    <source>
        <tissue evidence="13">Brain</tissue>
    </source>
</reference>
<dbReference type="PANTHER" id="PTHR23235">
    <property type="entry name" value="KRUEPPEL-LIKE TRANSCRIPTION FACTOR"/>
    <property type="match status" value="1"/>
</dbReference>
<dbReference type="SUPFAM" id="SSF57667">
    <property type="entry name" value="beta-beta-alpha zinc fingers"/>
    <property type="match status" value="2"/>
</dbReference>
<gene>
    <name evidence="13" type="primary">Nfu_g_1_010076</name>
</gene>
<evidence type="ECO:0000256" key="11">
    <source>
        <dbReference type="SAM" id="MobiDB-lite"/>
    </source>
</evidence>
<dbReference type="GO" id="GO:0000981">
    <property type="term" value="F:DNA-binding transcription factor activity, RNA polymerase II-specific"/>
    <property type="evidence" value="ECO:0007669"/>
    <property type="project" value="TreeGrafter"/>
</dbReference>
<keyword evidence="4 10" id="KW-0863">Zinc-finger</keyword>
<dbReference type="FunFam" id="3.30.160.60:FF:002716">
    <property type="entry name" value="Zinc finger protein 212"/>
    <property type="match status" value="1"/>
</dbReference>
<feature type="region of interest" description="Disordered" evidence="11">
    <location>
        <begin position="58"/>
        <end position="85"/>
    </location>
</feature>
<keyword evidence="9" id="KW-0539">Nucleus</keyword>
<dbReference type="GO" id="GO:0000978">
    <property type="term" value="F:RNA polymerase II cis-regulatory region sequence-specific DNA binding"/>
    <property type="evidence" value="ECO:0007669"/>
    <property type="project" value="TreeGrafter"/>
</dbReference>
<dbReference type="EMBL" id="HADZ01016526">
    <property type="protein sequence ID" value="SBP80467.1"/>
    <property type="molecule type" value="Transcribed_RNA"/>
</dbReference>
<evidence type="ECO:0000256" key="3">
    <source>
        <dbReference type="ARBA" id="ARBA00022737"/>
    </source>
</evidence>
<feature type="domain" description="C2H2-type" evidence="12">
    <location>
        <begin position="207"/>
        <end position="234"/>
    </location>
</feature>
<dbReference type="PANTHER" id="PTHR23235:SF142">
    <property type="entry name" value="ZINC FINGER PROTEIN 384"/>
    <property type="match status" value="1"/>
</dbReference>
<dbReference type="AlphaFoldDB" id="A0A1A8CL16"/>